<evidence type="ECO:0000313" key="3">
    <source>
        <dbReference type="Proteomes" id="UP000447873"/>
    </source>
</evidence>
<comment type="caution">
    <text evidence="2">The sequence shown here is derived from an EMBL/GenBank/DDBJ whole genome shotgun (WGS) entry which is preliminary data.</text>
</comment>
<dbReference type="AlphaFoldDB" id="A0A8H3Z0K7"/>
<accession>A0A8H3Z0K7</accession>
<reference evidence="2 3" key="1">
    <citation type="submission" date="2018-12" db="EMBL/GenBank/DDBJ databases">
        <title>Venturia inaequalis Genome Resource.</title>
        <authorList>
            <person name="Lichtner F.J."/>
        </authorList>
    </citation>
    <scope>NUCLEOTIDE SEQUENCE [LARGE SCALE GENOMIC DNA]</scope>
    <source>
        <strain evidence="2 3">120213</strain>
    </source>
</reference>
<sequence>MTSNSKAKSGDGSAPSTGGRDPNACHSNSGGNSTAPPTTPSTTNTGLRMRKTLIPPPNIVVTPADTNLTAKRRLSSGSDSDSSHPEKKPATKRAKADASNDDDRTANNGKQAPSFSSAIYPTPITAIFPPTPLTAVPPTLQKGKLNDIDGDLDHFATTTPPVTPPKPKRPFRMLTEFLRHPELILNLAKVMHPTSLIDLYAISKPFHFIMNSHYTTYIKTNMDQHAPGSNLIFPWRCYGRLTIKDPGWRPKDDSNPTSGARDIPSLRWLQMVVYREEVVRDILIALSRYGLLLPRDIERAVKKMWFLCDLPGNANRIGVLHNTGYFHDRDIFLSQMFVMKLDMRFTDPIEGCGETHLRKLLFGCRNFVPLRDFLLGHLSLAHILQRIVWYQYNPTGTMRALQLPILGIATNQIGQGNTESWGRGTQRLLRVDEGIAREAIRRDLNTHKHFIEFMLFAHLELAVKQGGKSDMTQLKDLPAIDWRAERAERMKPFEYYIWGWKKNHKDKAPEQQQQQLQLRVPGQQAMMAVVEDAEGLEGEELEEKKNLEEGSSQEVVSSQEIGGSSQ</sequence>
<feature type="region of interest" description="Disordered" evidence="1">
    <location>
        <begin position="1"/>
        <end position="117"/>
    </location>
</feature>
<feature type="compositionally biased region" description="Polar residues" evidence="1">
    <location>
        <begin position="106"/>
        <end position="117"/>
    </location>
</feature>
<gene>
    <name evidence="2" type="ORF">EG328_012084</name>
</gene>
<protein>
    <submittedName>
        <fullName evidence="2">Uncharacterized protein</fullName>
    </submittedName>
</protein>
<feature type="compositionally biased region" description="Basic and acidic residues" evidence="1">
    <location>
        <begin position="81"/>
        <end position="105"/>
    </location>
</feature>
<name>A0A8H3Z0K7_VENIN</name>
<evidence type="ECO:0000313" key="2">
    <source>
        <dbReference type="EMBL" id="KAE9980739.1"/>
    </source>
</evidence>
<feature type="region of interest" description="Disordered" evidence="1">
    <location>
        <begin position="535"/>
        <end position="566"/>
    </location>
</feature>
<feature type="compositionally biased region" description="Low complexity" evidence="1">
    <location>
        <begin position="29"/>
        <end position="46"/>
    </location>
</feature>
<dbReference type="EMBL" id="WNWS01000099">
    <property type="protein sequence ID" value="KAE9980739.1"/>
    <property type="molecule type" value="Genomic_DNA"/>
</dbReference>
<proteinExistence type="predicted"/>
<organism evidence="2 3">
    <name type="scientific">Venturia inaequalis</name>
    <name type="common">Apple scab fungus</name>
    <dbReference type="NCBI Taxonomy" id="5025"/>
    <lineage>
        <taxon>Eukaryota</taxon>
        <taxon>Fungi</taxon>
        <taxon>Dikarya</taxon>
        <taxon>Ascomycota</taxon>
        <taxon>Pezizomycotina</taxon>
        <taxon>Dothideomycetes</taxon>
        <taxon>Pleosporomycetidae</taxon>
        <taxon>Venturiales</taxon>
        <taxon>Venturiaceae</taxon>
        <taxon>Venturia</taxon>
    </lineage>
</organism>
<feature type="compositionally biased region" description="Low complexity" evidence="1">
    <location>
        <begin position="549"/>
        <end position="560"/>
    </location>
</feature>
<dbReference type="Proteomes" id="UP000447873">
    <property type="component" value="Unassembled WGS sequence"/>
</dbReference>
<dbReference type="OrthoDB" id="4966at2759"/>
<evidence type="ECO:0000256" key="1">
    <source>
        <dbReference type="SAM" id="MobiDB-lite"/>
    </source>
</evidence>